<dbReference type="EMBL" id="CM016554">
    <property type="protein sequence ID" value="TKW29246.1"/>
    <property type="molecule type" value="Genomic_DNA"/>
</dbReference>
<keyword evidence="2" id="KW-1185">Reference proteome</keyword>
<dbReference type="AlphaFoldDB" id="A0A4V6DDH8"/>
<protein>
    <recommendedName>
        <fullName evidence="3">DUF1618 domain-containing protein</fullName>
    </recommendedName>
</protein>
<gene>
    <name evidence="1" type="ORF">SEVIR_3G383900v2</name>
</gene>
<organism evidence="1 2">
    <name type="scientific">Setaria viridis</name>
    <name type="common">Green bristlegrass</name>
    <name type="synonym">Setaria italica subsp. viridis</name>
    <dbReference type="NCBI Taxonomy" id="4556"/>
    <lineage>
        <taxon>Eukaryota</taxon>
        <taxon>Viridiplantae</taxon>
        <taxon>Streptophyta</taxon>
        <taxon>Embryophyta</taxon>
        <taxon>Tracheophyta</taxon>
        <taxon>Spermatophyta</taxon>
        <taxon>Magnoliopsida</taxon>
        <taxon>Liliopsida</taxon>
        <taxon>Poales</taxon>
        <taxon>Poaceae</taxon>
        <taxon>PACMAD clade</taxon>
        <taxon>Panicoideae</taxon>
        <taxon>Panicodae</taxon>
        <taxon>Paniceae</taxon>
        <taxon>Cenchrinae</taxon>
        <taxon>Setaria</taxon>
    </lineage>
</organism>
<dbReference type="Proteomes" id="UP000298652">
    <property type="component" value="Chromosome 3"/>
</dbReference>
<evidence type="ECO:0000313" key="1">
    <source>
        <dbReference type="EMBL" id="TKW29246.1"/>
    </source>
</evidence>
<dbReference type="Gramene" id="TKW29246">
    <property type="protein sequence ID" value="TKW29246"/>
    <property type="gene ID" value="SEVIR_3G383900v2"/>
</dbReference>
<sequence>MDVNDDALGLILERVDSGRWRRAVADAAFLRRYRTLHAPPAGNYHNERSSLRTSHGRPVFVPSSASMVDARHVSLDFLPDVAGSWIIVDSRGSLLLLCHADLVPFPVKFRDMVVCEPLTRRYRRIHPPPDFGCFFLKNYLLDGEANEAGGRISMSNFRVLCMFQHDDVMQGALYTVGSSWSKKKIDHIEPSFKIIYLVGRAGGLLLRIFTVVDDTMKVFIRLEGGKWVLENRVLLSEATRGLPGYKPSFFSGCPRYVLTIGTEFVILKAMEAWTFSINLETMEVAPAVEYMGLLVYGCELPWPPTLHACLDMYR</sequence>
<dbReference type="PANTHER" id="PTHR33207">
    <property type="entry name" value="F-BOX DOMAIN CONTAINING PROTEIN-RELATED"/>
    <property type="match status" value="1"/>
</dbReference>
<proteinExistence type="predicted"/>
<reference evidence="1" key="1">
    <citation type="submission" date="2019-03" db="EMBL/GenBank/DDBJ databases">
        <title>WGS assembly of Setaria viridis.</title>
        <authorList>
            <person name="Huang P."/>
            <person name="Jenkins J."/>
            <person name="Grimwood J."/>
            <person name="Barry K."/>
            <person name="Healey A."/>
            <person name="Mamidi S."/>
            <person name="Sreedasyam A."/>
            <person name="Shu S."/>
            <person name="Feldman M."/>
            <person name="Wu J."/>
            <person name="Yu Y."/>
            <person name="Chen C."/>
            <person name="Johnson J."/>
            <person name="Rokhsar D."/>
            <person name="Baxter I."/>
            <person name="Schmutz J."/>
            <person name="Brutnell T."/>
            <person name="Kellogg E."/>
        </authorList>
    </citation>
    <scope>NUCLEOTIDE SEQUENCE [LARGE SCALE GENOMIC DNA]</scope>
</reference>
<evidence type="ECO:0008006" key="3">
    <source>
        <dbReference type="Google" id="ProtNLM"/>
    </source>
</evidence>
<accession>A0A4V6DDH8</accession>
<name>A0A4V6DDH8_SETVI</name>
<evidence type="ECO:0000313" key="2">
    <source>
        <dbReference type="Proteomes" id="UP000298652"/>
    </source>
</evidence>